<sequence>MPLRTFFVTFCRDVIRFKTRTQFRKRWHIIGRFTEGFSARVSYPRSHRSHLYPVSSKAPATPRLLSNCNPTSQSQSHPL</sequence>
<feature type="compositionally biased region" description="Polar residues" evidence="1">
    <location>
        <begin position="64"/>
        <end position="79"/>
    </location>
</feature>
<evidence type="ECO:0000313" key="2">
    <source>
        <dbReference type="EMBL" id="KAF9058717.1"/>
    </source>
</evidence>
<proteinExistence type="predicted"/>
<feature type="region of interest" description="Disordered" evidence="1">
    <location>
        <begin position="52"/>
        <end position="79"/>
    </location>
</feature>
<name>A0A9P5P8X9_9AGAR</name>
<organism evidence="2 3">
    <name type="scientific">Rhodocollybia butyracea</name>
    <dbReference type="NCBI Taxonomy" id="206335"/>
    <lineage>
        <taxon>Eukaryota</taxon>
        <taxon>Fungi</taxon>
        <taxon>Dikarya</taxon>
        <taxon>Basidiomycota</taxon>
        <taxon>Agaricomycotina</taxon>
        <taxon>Agaricomycetes</taxon>
        <taxon>Agaricomycetidae</taxon>
        <taxon>Agaricales</taxon>
        <taxon>Marasmiineae</taxon>
        <taxon>Omphalotaceae</taxon>
        <taxon>Rhodocollybia</taxon>
    </lineage>
</organism>
<protein>
    <submittedName>
        <fullName evidence="2">Uncharacterized protein</fullName>
    </submittedName>
</protein>
<evidence type="ECO:0000256" key="1">
    <source>
        <dbReference type="SAM" id="MobiDB-lite"/>
    </source>
</evidence>
<accession>A0A9P5P8X9</accession>
<dbReference type="EMBL" id="JADNRY010000356">
    <property type="protein sequence ID" value="KAF9058717.1"/>
    <property type="molecule type" value="Genomic_DNA"/>
</dbReference>
<gene>
    <name evidence="2" type="ORF">BDP27DRAFT_1343048</name>
</gene>
<dbReference type="AlphaFoldDB" id="A0A9P5P8X9"/>
<reference evidence="2" key="1">
    <citation type="submission" date="2020-11" db="EMBL/GenBank/DDBJ databases">
        <authorList>
            <consortium name="DOE Joint Genome Institute"/>
            <person name="Ahrendt S."/>
            <person name="Riley R."/>
            <person name="Andreopoulos W."/>
            <person name="Labutti K."/>
            <person name="Pangilinan J."/>
            <person name="Ruiz-Duenas F.J."/>
            <person name="Barrasa J.M."/>
            <person name="Sanchez-Garcia M."/>
            <person name="Camarero S."/>
            <person name="Miyauchi S."/>
            <person name="Serrano A."/>
            <person name="Linde D."/>
            <person name="Babiker R."/>
            <person name="Drula E."/>
            <person name="Ayuso-Fernandez I."/>
            <person name="Pacheco R."/>
            <person name="Padilla G."/>
            <person name="Ferreira P."/>
            <person name="Barriuso J."/>
            <person name="Kellner H."/>
            <person name="Castanera R."/>
            <person name="Alfaro M."/>
            <person name="Ramirez L."/>
            <person name="Pisabarro A.G."/>
            <person name="Kuo A."/>
            <person name="Tritt A."/>
            <person name="Lipzen A."/>
            <person name="He G."/>
            <person name="Yan M."/>
            <person name="Ng V."/>
            <person name="Cullen D."/>
            <person name="Martin F."/>
            <person name="Rosso M.-N."/>
            <person name="Henrissat B."/>
            <person name="Hibbett D."/>
            <person name="Martinez A.T."/>
            <person name="Grigoriev I.V."/>
        </authorList>
    </citation>
    <scope>NUCLEOTIDE SEQUENCE</scope>
    <source>
        <strain evidence="2">AH 40177</strain>
    </source>
</reference>
<keyword evidence="3" id="KW-1185">Reference proteome</keyword>
<comment type="caution">
    <text evidence="2">The sequence shown here is derived from an EMBL/GenBank/DDBJ whole genome shotgun (WGS) entry which is preliminary data.</text>
</comment>
<dbReference type="Proteomes" id="UP000772434">
    <property type="component" value="Unassembled WGS sequence"/>
</dbReference>
<evidence type="ECO:0000313" key="3">
    <source>
        <dbReference type="Proteomes" id="UP000772434"/>
    </source>
</evidence>